<proteinExistence type="predicted"/>
<evidence type="ECO:0000313" key="2">
    <source>
        <dbReference type="Proteomes" id="UP001371218"/>
    </source>
</evidence>
<sequence>MRQLSLESGNAVRRIEELSGASSPSLGRALMIELVDHLPWPRWDSSEVPSDSDVAVDVALHGYRLGSATDVSLGAMGLPLMWRPSVRLGATLYRRGSSQPVGSFLVIERIPWSAYLRRAMSWRVWAGLEAPGRRQDLDGLLRGAAERLVGRVQDAA</sequence>
<organism evidence="1 2">
    <name type="scientific">Ideonella lacteola</name>
    <dbReference type="NCBI Taxonomy" id="2984193"/>
    <lineage>
        <taxon>Bacteria</taxon>
        <taxon>Pseudomonadati</taxon>
        <taxon>Pseudomonadota</taxon>
        <taxon>Betaproteobacteria</taxon>
        <taxon>Burkholderiales</taxon>
        <taxon>Sphaerotilaceae</taxon>
        <taxon>Ideonella</taxon>
    </lineage>
</organism>
<dbReference type="Proteomes" id="UP001371218">
    <property type="component" value="Unassembled WGS sequence"/>
</dbReference>
<name>A0ABU9BZJ9_9BURK</name>
<comment type="caution">
    <text evidence="1">The sequence shown here is derived from an EMBL/GenBank/DDBJ whole genome shotgun (WGS) entry which is preliminary data.</text>
</comment>
<evidence type="ECO:0008006" key="3">
    <source>
        <dbReference type="Google" id="ProtNLM"/>
    </source>
</evidence>
<keyword evidence="2" id="KW-1185">Reference proteome</keyword>
<evidence type="ECO:0000313" key="1">
    <source>
        <dbReference type="EMBL" id="MEK8034878.1"/>
    </source>
</evidence>
<gene>
    <name evidence="1" type="ORF">AACH06_29025</name>
</gene>
<reference evidence="1 2" key="1">
    <citation type="submission" date="2024-04" db="EMBL/GenBank/DDBJ databases">
        <title>Novel species of the genus Ideonella isolated from streams.</title>
        <authorList>
            <person name="Lu H."/>
        </authorList>
    </citation>
    <scope>NUCLEOTIDE SEQUENCE [LARGE SCALE GENOMIC DNA]</scope>
    <source>
        <strain evidence="1 2">DXS29W</strain>
    </source>
</reference>
<accession>A0ABU9BZJ9</accession>
<dbReference type="EMBL" id="JBBUTG010000039">
    <property type="protein sequence ID" value="MEK8034878.1"/>
    <property type="molecule type" value="Genomic_DNA"/>
</dbReference>
<protein>
    <recommendedName>
        <fullName evidence="3">PilZ domain-containing protein</fullName>
    </recommendedName>
</protein>
<dbReference type="RefSeq" id="WP_341429312.1">
    <property type="nucleotide sequence ID" value="NZ_JBBUTG010000039.1"/>
</dbReference>